<comment type="caution">
    <text evidence="1">The sequence shown here is derived from an EMBL/GenBank/DDBJ whole genome shotgun (WGS) entry which is preliminary data.</text>
</comment>
<proteinExistence type="predicted"/>
<dbReference type="Proteomes" id="UP001054252">
    <property type="component" value="Unassembled WGS sequence"/>
</dbReference>
<dbReference type="AlphaFoldDB" id="A0AAV5MVW4"/>
<organism evidence="1 2">
    <name type="scientific">Rubroshorea leprosula</name>
    <dbReference type="NCBI Taxonomy" id="152421"/>
    <lineage>
        <taxon>Eukaryota</taxon>
        <taxon>Viridiplantae</taxon>
        <taxon>Streptophyta</taxon>
        <taxon>Embryophyta</taxon>
        <taxon>Tracheophyta</taxon>
        <taxon>Spermatophyta</taxon>
        <taxon>Magnoliopsida</taxon>
        <taxon>eudicotyledons</taxon>
        <taxon>Gunneridae</taxon>
        <taxon>Pentapetalae</taxon>
        <taxon>rosids</taxon>
        <taxon>malvids</taxon>
        <taxon>Malvales</taxon>
        <taxon>Dipterocarpaceae</taxon>
        <taxon>Rubroshorea</taxon>
    </lineage>
</organism>
<evidence type="ECO:0000313" key="2">
    <source>
        <dbReference type="Proteomes" id="UP001054252"/>
    </source>
</evidence>
<evidence type="ECO:0000313" key="1">
    <source>
        <dbReference type="EMBL" id="GKV53645.1"/>
    </source>
</evidence>
<dbReference type="EMBL" id="BPVZ01001653">
    <property type="protein sequence ID" value="GKV53645.1"/>
    <property type="molecule type" value="Genomic_DNA"/>
</dbReference>
<protein>
    <submittedName>
        <fullName evidence="1">Uncharacterized protein</fullName>
    </submittedName>
</protein>
<feature type="non-terminal residue" evidence="1">
    <location>
        <position position="59"/>
    </location>
</feature>
<accession>A0AAV5MVW4</accession>
<keyword evidence="2" id="KW-1185">Reference proteome</keyword>
<reference evidence="1 2" key="1">
    <citation type="journal article" date="2021" name="Commun. Biol.">
        <title>The genome of Shorea leprosula (Dipterocarpaceae) highlights the ecological relevance of drought in aseasonal tropical rainforests.</title>
        <authorList>
            <person name="Ng K.K.S."/>
            <person name="Kobayashi M.J."/>
            <person name="Fawcett J.A."/>
            <person name="Hatakeyama M."/>
            <person name="Paape T."/>
            <person name="Ng C.H."/>
            <person name="Ang C.C."/>
            <person name="Tnah L.H."/>
            <person name="Lee C.T."/>
            <person name="Nishiyama T."/>
            <person name="Sese J."/>
            <person name="O'Brien M.J."/>
            <person name="Copetti D."/>
            <person name="Mohd Noor M.I."/>
            <person name="Ong R.C."/>
            <person name="Putra M."/>
            <person name="Sireger I.Z."/>
            <person name="Indrioko S."/>
            <person name="Kosugi Y."/>
            <person name="Izuno A."/>
            <person name="Isagi Y."/>
            <person name="Lee S.L."/>
            <person name="Shimizu K.K."/>
        </authorList>
    </citation>
    <scope>NUCLEOTIDE SEQUENCE [LARGE SCALE GENOMIC DNA]</scope>
    <source>
        <strain evidence="1">214</strain>
    </source>
</reference>
<name>A0AAV5MVW4_9ROSI</name>
<sequence>MTEEVFKDIFNNFRLALERRNHTRSSVKEFNLKDCPPKMRVFLPWSLIPQPGSEDHASA</sequence>
<gene>
    <name evidence="1" type="ORF">SLEP1_g60162</name>
</gene>